<evidence type="ECO:0000313" key="10">
    <source>
        <dbReference type="RefSeq" id="XP_022299920.1"/>
    </source>
</evidence>
<evidence type="ECO:0000256" key="6">
    <source>
        <dbReference type="ARBA" id="ARBA00022801"/>
    </source>
</evidence>
<dbReference type="Proteomes" id="UP000694844">
    <property type="component" value="Chromosome 8"/>
</dbReference>
<dbReference type="GO" id="GO:0046872">
    <property type="term" value="F:metal ion binding"/>
    <property type="evidence" value="ECO:0007669"/>
    <property type="project" value="UniProtKB-KW"/>
</dbReference>
<comment type="cofactor">
    <cofactor evidence="1">
        <name>Mg(2+)</name>
        <dbReference type="ChEBI" id="CHEBI:18420"/>
    </cofactor>
</comment>
<evidence type="ECO:0000256" key="1">
    <source>
        <dbReference type="ARBA" id="ARBA00001946"/>
    </source>
</evidence>
<dbReference type="InterPro" id="IPR011330">
    <property type="entry name" value="Glyco_hydro/deAcase_b/a-brl"/>
</dbReference>
<dbReference type="RefSeq" id="XP_022299920.1">
    <property type="nucleotide sequence ID" value="XM_022444212.1"/>
</dbReference>
<dbReference type="GO" id="GO:0005975">
    <property type="term" value="P:carbohydrate metabolic process"/>
    <property type="evidence" value="ECO:0007669"/>
    <property type="project" value="InterPro"/>
</dbReference>
<dbReference type="GeneID" id="111108377"/>
<sequence length="317" mass="35260">MTLIALPYFRDNTIGKMRKLLIINADDFGYSVSRNIGMVECFTKGVISGVTLMVNGVADEDAAKRAKESEVPTGMHFNITEGIPIGSNVRTLTDDKGCFLGRLGFLKALSNGEIDFMEVKHELQSQIDRFQMLMGQKPTHIDGHQHAHLLPGVCEVFASVLRENGVRSSRCPYEDLEAGHVYSWSCDPTLVGDLNTGVQDVVNQAELAKPILKEKNIWAPDRFVGLQTMGSDMTVERLQRQIAKAFKSDGSDVITCELMVHPGYKTGDVGGCGCGPDDFSQSEHREHEMSILQSKEMKDFYHAEKIEIVAFQECYNF</sequence>
<organism evidence="9 10">
    <name type="scientific">Crassostrea virginica</name>
    <name type="common">Eastern oyster</name>
    <dbReference type="NCBI Taxonomy" id="6565"/>
    <lineage>
        <taxon>Eukaryota</taxon>
        <taxon>Metazoa</taxon>
        <taxon>Spiralia</taxon>
        <taxon>Lophotrochozoa</taxon>
        <taxon>Mollusca</taxon>
        <taxon>Bivalvia</taxon>
        <taxon>Autobranchia</taxon>
        <taxon>Pteriomorphia</taxon>
        <taxon>Ostreida</taxon>
        <taxon>Ostreoidea</taxon>
        <taxon>Ostreidae</taxon>
        <taxon>Crassostrea</taxon>
    </lineage>
</organism>
<dbReference type="Gene3D" id="3.20.20.370">
    <property type="entry name" value="Glycoside hydrolase/deacetylase"/>
    <property type="match status" value="1"/>
</dbReference>
<evidence type="ECO:0000256" key="4">
    <source>
        <dbReference type="ARBA" id="ARBA00018477"/>
    </source>
</evidence>
<keyword evidence="8" id="KW-0119">Carbohydrate metabolism</keyword>
<evidence type="ECO:0000256" key="7">
    <source>
        <dbReference type="ARBA" id="ARBA00022842"/>
    </source>
</evidence>
<evidence type="ECO:0000256" key="5">
    <source>
        <dbReference type="ARBA" id="ARBA00022723"/>
    </source>
</evidence>
<dbReference type="PANTHER" id="PTHR31609:SF1">
    <property type="entry name" value="CARBOHYDRATE DEACETYLASE"/>
    <property type="match status" value="1"/>
</dbReference>
<gene>
    <name evidence="10" type="primary">LOC111108377</name>
</gene>
<dbReference type="GO" id="GO:0019213">
    <property type="term" value="F:deacetylase activity"/>
    <property type="evidence" value="ECO:0007669"/>
    <property type="project" value="TreeGrafter"/>
</dbReference>
<keyword evidence="7" id="KW-0460">Magnesium</keyword>
<keyword evidence="9" id="KW-1185">Reference proteome</keyword>
<evidence type="ECO:0000256" key="3">
    <source>
        <dbReference type="ARBA" id="ARBA00008843"/>
    </source>
</evidence>
<dbReference type="InterPro" id="IPR006879">
    <property type="entry name" value="YdjC-like"/>
</dbReference>
<protein>
    <recommendedName>
        <fullName evidence="4">Carbohydrate deacetylase</fullName>
    </recommendedName>
</protein>
<keyword evidence="5" id="KW-0479">Metal-binding</keyword>
<dbReference type="PANTHER" id="PTHR31609">
    <property type="entry name" value="YDJC DEACETYLASE FAMILY MEMBER"/>
    <property type="match status" value="1"/>
</dbReference>
<proteinExistence type="inferred from homology"/>
<dbReference type="Pfam" id="PF04794">
    <property type="entry name" value="YdjC"/>
    <property type="match status" value="1"/>
</dbReference>
<keyword evidence="6" id="KW-0378">Hydrolase</keyword>
<evidence type="ECO:0000256" key="2">
    <source>
        <dbReference type="ARBA" id="ARBA00003451"/>
    </source>
</evidence>
<dbReference type="AlphaFoldDB" id="A0A8B8B926"/>
<evidence type="ECO:0000313" key="9">
    <source>
        <dbReference type="Proteomes" id="UP000694844"/>
    </source>
</evidence>
<dbReference type="SUPFAM" id="SSF88713">
    <property type="entry name" value="Glycoside hydrolase/deacetylase"/>
    <property type="match status" value="1"/>
</dbReference>
<comment type="similarity">
    <text evidence="3">Belongs to the YdjC deacetylase family.</text>
</comment>
<accession>A0A8B8B926</accession>
<reference evidence="10" key="1">
    <citation type="submission" date="2025-08" db="UniProtKB">
        <authorList>
            <consortium name="RefSeq"/>
        </authorList>
    </citation>
    <scope>IDENTIFICATION</scope>
    <source>
        <tissue evidence="10">Whole sample</tissue>
    </source>
</reference>
<evidence type="ECO:0000256" key="8">
    <source>
        <dbReference type="ARBA" id="ARBA00023277"/>
    </source>
</evidence>
<comment type="function">
    <text evidence="2">Probably catalyzes the deacetylation of acetylated carbohydrates an important step in the degradation of oligosaccharides.</text>
</comment>
<dbReference type="GO" id="GO:0016787">
    <property type="term" value="F:hydrolase activity"/>
    <property type="evidence" value="ECO:0007669"/>
    <property type="project" value="UniProtKB-KW"/>
</dbReference>
<name>A0A8B8B926_CRAVI</name>
<dbReference type="OrthoDB" id="8908051at2759"/>
<dbReference type="KEGG" id="cvn:111108377"/>